<dbReference type="Pfam" id="PF13349">
    <property type="entry name" value="DUF4097"/>
    <property type="match status" value="1"/>
</dbReference>
<evidence type="ECO:0000313" key="3">
    <source>
        <dbReference type="Proteomes" id="UP001174210"/>
    </source>
</evidence>
<dbReference type="RefSeq" id="WP_301217562.1">
    <property type="nucleotide sequence ID" value="NZ_JAROCB010000002.1"/>
</dbReference>
<dbReference type="EMBL" id="JAROCB010000002">
    <property type="protein sequence ID" value="MDN4597002.1"/>
    <property type="molecule type" value="Genomic_DNA"/>
</dbReference>
<organism evidence="2 3">
    <name type="scientific">Leifsonia virtsii</name>
    <dbReference type="NCBI Taxonomy" id="3035915"/>
    <lineage>
        <taxon>Bacteria</taxon>
        <taxon>Bacillati</taxon>
        <taxon>Actinomycetota</taxon>
        <taxon>Actinomycetes</taxon>
        <taxon>Micrococcales</taxon>
        <taxon>Microbacteriaceae</taxon>
        <taxon>Leifsonia</taxon>
    </lineage>
</organism>
<feature type="domain" description="DUF4097" evidence="1">
    <location>
        <begin position="42"/>
        <end position="263"/>
    </location>
</feature>
<comment type="caution">
    <text evidence="2">The sequence shown here is derived from an EMBL/GenBank/DDBJ whole genome shotgun (WGS) entry which is preliminary data.</text>
</comment>
<sequence>MAQEKWLIQPGESRTIDVEVVRALKVGFIGGQIDIVGHDEPSARIEVHSVTGRDLKIVIDGDRLEIDHPQLRWDNFIEVFKSMRSSARADVSVLVPRDVELKFGVVSATALVSGLTTDARLSTVSGDIVVDGLTGDIELNSVSGELSVRDHTGRISAHTVSGDVTATGAIRRFSADGVSADVMLDVTGTPDDIAINTVSGDTTIRIPEAIGARYRVNTVSGKVQLDNMTVVGGMGKGYTGTSGTLDGTWVEINVNSVSGDAAVLRSAATTSAGSQEASA</sequence>
<accession>A0ABT8IXA8</accession>
<proteinExistence type="predicted"/>
<protein>
    <submittedName>
        <fullName evidence="2">DUF4097 family beta strand repeat-containing protein</fullName>
    </submittedName>
</protein>
<name>A0ABT8IXA8_9MICO</name>
<dbReference type="Proteomes" id="UP001174210">
    <property type="component" value="Unassembled WGS sequence"/>
</dbReference>
<dbReference type="InterPro" id="IPR025164">
    <property type="entry name" value="Toastrack_DUF4097"/>
</dbReference>
<gene>
    <name evidence="2" type="ORF">P5G59_07610</name>
</gene>
<evidence type="ECO:0000259" key="1">
    <source>
        <dbReference type="Pfam" id="PF13349"/>
    </source>
</evidence>
<reference evidence="2" key="1">
    <citation type="submission" date="2023-03" db="EMBL/GenBank/DDBJ databases">
        <title>MT1 and MT2 Draft Genomes of Novel Species.</title>
        <authorList>
            <person name="Venkateswaran K."/>
        </authorList>
    </citation>
    <scope>NUCLEOTIDE SEQUENCE</scope>
    <source>
        <strain evidence="2">F6_8S_P_1A</strain>
    </source>
</reference>
<keyword evidence="3" id="KW-1185">Reference proteome</keyword>
<evidence type="ECO:0000313" key="2">
    <source>
        <dbReference type="EMBL" id="MDN4597002.1"/>
    </source>
</evidence>